<feature type="domain" description="Transposase IS66 central" evidence="1">
    <location>
        <begin position="1"/>
        <end position="32"/>
    </location>
</feature>
<dbReference type="Pfam" id="PF03050">
    <property type="entry name" value="DDE_Tnp_IS66"/>
    <property type="match status" value="1"/>
</dbReference>
<dbReference type="AlphaFoldDB" id="A0A2S0K3E4"/>
<accession>A0A2S0K3E4</accession>
<evidence type="ECO:0000313" key="3">
    <source>
        <dbReference type="Proteomes" id="UP000238825"/>
    </source>
</evidence>
<evidence type="ECO:0000313" key="2">
    <source>
        <dbReference type="EMBL" id="AVK97784.1"/>
    </source>
</evidence>
<dbReference type="InterPro" id="IPR004291">
    <property type="entry name" value="Transposase_IS66_central"/>
</dbReference>
<proteinExistence type="predicted"/>
<sequence length="63" mass="6793">MEIDNRPAENAIRPIVIGRRKLAFSVSEVGAKANAICLRLPETVKANGINSSLSKNIPDTCTK</sequence>
<evidence type="ECO:0000259" key="1">
    <source>
        <dbReference type="Pfam" id="PF03050"/>
    </source>
</evidence>
<protein>
    <recommendedName>
        <fullName evidence="1">Transposase IS66 central domain-containing protein</fullName>
    </recommendedName>
</protein>
<organism evidence="2 3">
    <name type="scientific">Lysinibacillus sphaericus</name>
    <name type="common">Bacillus sphaericus</name>
    <dbReference type="NCBI Taxonomy" id="1421"/>
    <lineage>
        <taxon>Bacteria</taxon>
        <taxon>Bacillati</taxon>
        <taxon>Bacillota</taxon>
        <taxon>Bacilli</taxon>
        <taxon>Bacillales</taxon>
        <taxon>Bacillaceae</taxon>
        <taxon>Lysinibacillus</taxon>
    </lineage>
</organism>
<reference evidence="2 3" key="1">
    <citation type="submission" date="2017-03" db="EMBL/GenBank/DDBJ databases">
        <title>The whole genome sequencing and assembly of Lysinibacillus sphaericus DSM 28T strain.</title>
        <authorList>
            <person name="Lee Y.-J."/>
            <person name="Yi H."/>
            <person name="Bahn Y.-S."/>
            <person name="Kim J.F."/>
            <person name="Lee D.-W."/>
        </authorList>
    </citation>
    <scope>NUCLEOTIDE SEQUENCE [LARGE SCALE GENOMIC DNA]</scope>
    <source>
        <strain evidence="2 3">DSM 28</strain>
    </source>
</reference>
<name>A0A2S0K3E4_LYSSH</name>
<dbReference type="Proteomes" id="UP000238825">
    <property type="component" value="Chromosome"/>
</dbReference>
<dbReference type="RefSeq" id="WP_080653287.1">
    <property type="nucleotide sequence ID" value="NZ_BJNS01000078.1"/>
</dbReference>
<dbReference type="EMBL" id="CP019980">
    <property type="protein sequence ID" value="AVK97784.1"/>
    <property type="molecule type" value="Genomic_DNA"/>
</dbReference>
<gene>
    <name evidence="2" type="ORF">LS41612_16610</name>
</gene>